<protein>
    <submittedName>
        <fullName evidence="2">ASST-domain-containing protein</fullName>
    </submittedName>
</protein>
<evidence type="ECO:0000313" key="2">
    <source>
        <dbReference type="EMBL" id="KAE8371354.1"/>
    </source>
</evidence>
<organism evidence="2 3">
    <name type="scientific">Aspergillus bertholletiae</name>
    <dbReference type="NCBI Taxonomy" id="1226010"/>
    <lineage>
        <taxon>Eukaryota</taxon>
        <taxon>Fungi</taxon>
        <taxon>Dikarya</taxon>
        <taxon>Ascomycota</taxon>
        <taxon>Pezizomycotina</taxon>
        <taxon>Eurotiomycetes</taxon>
        <taxon>Eurotiomycetidae</taxon>
        <taxon>Eurotiales</taxon>
        <taxon>Aspergillaceae</taxon>
        <taxon>Aspergillus</taxon>
        <taxon>Aspergillus subgen. Circumdati</taxon>
    </lineage>
</organism>
<dbReference type="PANTHER" id="PTHR35340">
    <property type="entry name" value="PQQ ENZYME REPEAT PROTEIN-RELATED"/>
    <property type="match status" value="1"/>
</dbReference>
<dbReference type="Proteomes" id="UP000326198">
    <property type="component" value="Unassembled WGS sequence"/>
</dbReference>
<dbReference type="InterPro" id="IPR039535">
    <property type="entry name" value="ASST-like"/>
</dbReference>
<dbReference type="Pfam" id="PF14269">
    <property type="entry name" value="Arylsulfotran_2"/>
    <property type="match status" value="1"/>
</dbReference>
<feature type="region of interest" description="Disordered" evidence="1">
    <location>
        <begin position="44"/>
        <end position="71"/>
    </location>
</feature>
<accession>A0A5N7ANB0</accession>
<feature type="region of interest" description="Disordered" evidence="1">
    <location>
        <begin position="148"/>
        <end position="172"/>
    </location>
</feature>
<dbReference type="InterPro" id="IPR053143">
    <property type="entry name" value="Arylsulfate_ST"/>
</dbReference>
<dbReference type="AlphaFoldDB" id="A0A5N7ANB0"/>
<dbReference type="PANTHER" id="PTHR35340:SF5">
    <property type="entry name" value="ASST-DOMAIN-CONTAINING PROTEIN"/>
    <property type="match status" value="1"/>
</dbReference>
<dbReference type="OrthoDB" id="5427350at2759"/>
<gene>
    <name evidence="2" type="ORF">BDV26DRAFT_286864</name>
</gene>
<feature type="compositionally biased region" description="Basic and acidic residues" evidence="1">
    <location>
        <begin position="240"/>
        <end position="250"/>
    </location>
</feature>
<reference evidence="2 3" key="1">
    <citation type="submission" date="2019-04" db="EMBL/GenBank/DDBJ databases">
        <title>Friends and foes A comparative genomics studyof 23 Aspergillus species from section Flavi.</title>
        <authorList>
            <consortium name="DOE Joint Genome Institute"/>
            <person name="Kjaerbolling I."/>
            <person name="Vesth T."/>
            <person name="Frisvad J.C."/>
            <person name="Nybo J.L."/>
            <person name="Theobald S."/>
            <person name="Kildgaard S."/>
            <person name="Isbrandt T."/>
            <person name="Kuo A."/>
            <person name="Sato A."/>
            <person name="Lyhne E.K."/>
            <person name="Kogle M.E."/>
            <person name="Wiebenga A."/>
            <person name="Kun R.S."/>
            <person name="Lubbers R.J."/>
            <person name="Makela M.R."/>
            <person name="Barry K."/>
            <person name="Chovatia M."/>
            <person name="Clum A."/>
            <person name="Daum C."/>
            <person name="Haridas S."/>
            <person name="He G."/>
            <person name="LaButti K."/>
            <person name="Lipzen A."/>
            <person name="Mondo S."/>
            <person name="Riley R."/>
            <person name="Salamov A."/>
            <person name="Simmons B.A."/>
            <person name="Magnuson J.K."/>
            <person name="Henrissat B."/>
            <person name="Mortensen U.H."/>
            <person name="Larsen T.O."/>
            <person name="Devries R.P."/>
            <person name="Grigoriev I.V."/>
            <person name="Machida M."/>
            <person name="Baker S.E."/>
            <person name="Andersen M.R."/>
        </authorList>
    </citation>
    <scope>NUCLEOTIDE SEQUENCE [LARGE SCALE GENOMIC DNA]</scope>
    <source>
        <strain evidence="2 3">IBT 29228</strain>
    </source>
</reference>
<feature type="region of interest" description="Disordered" evidence="1">
    <location>
        <begin position="234"/>
        <end position="264"/>
    </location>
</feature>
<sequence>MQEDSANFHPGHISRDTFQALLSCYPATLAAVTRRKATDRILLARSKRTKRSRPASPPEAGNAQLDEEQTKQVEAEVEAFRALDALRYEVLPGEVARRGFLEKEEVVSLVEWKLKHGVFRPTLLGMVKANQATTVQKSTSDAFQAATTTTTTTATSVQNKASKAGNGEPETAAEFPKTSLDALMNPLRGVGIATASLLLSVGTTMRDPEHEAPFYSDDTYLWLCLDTFPRIRRASQQNDQKSDPKSDPKSGQKLGKRKKKKKAGKGEINVKYNVAEYRLLWTAVRELRARLNEAESSAGAVSGADIEKVALVLRHIGDSGYLEEYGLVALDDDDDDDEVEGIHEAQVDPDTLTTTWHTLFYDTGLLGAHPTTRYESFDLAAPEPNIRAWDPRCEDKFVFLSPRGHFYPNPGPLILDNHGRLVWMESRFGMVMDFRVQTYRGVDYLTFWAGDDDGTRGLGAYYMLDNTYTITHKITPANNQPGDVHEFQLTETGTALLTIYEIRPFDLRSVDGPQDGWIYDGLFQEIDVATGQLLFEWRASDHYSINETYFPLSGKGTANSSAEAYDYFHINSVDKLDDGRYLVTSRYMHTVTCVGADGQVLWVLGGKRNMFSDLSGGAATGFLWQHNAKWVRGLGSQKEEEEEEVEGQREVITVFDNGANDHVRDADHSRGLMIEVDVGNWTARVQQVYPAPGGFSAHSQGNVQVLDESGNVFVGWGKAAAYTEFSAQGEVLCHTHWGPSMFFPLGWVKSYRAYKASWVGRPVDPPDVAVDEASATVFVSWNGATEVAGWLLQRVWNATETVFETVDYVPKTRFETAIAMHETDGLWRLVAVDFTGEKLGYTEVFDLAQSVCSP</sequence>
<proteinExistence type="predicted"/>
<feature type="compositionally biased region" description="Basic residues" evidence="1">
    <location>
        <begin position="254"/>
        <end position="263"/>
    </location>
</feature>
<dbReference type="EMBL" id="ML736435">
    <property type="protein sequence ID" value="KAE8371354.1"/>
    <property type="molecule type" value="Genomic_DNA"/>
</dbReference>
<evidence type="ECO:0000313" key="3">
    <source>
        <dbReference type="Proteomes" id="UP000326198"/>
    </source>
</evidence>
<evidence type="ECO:0000256" key="1">
    <source>
        <dbReference type="SAM" id="MobiDB-lite"/>
    </source>
</evidence>
<name>A0A5N7ANB0_9EURO</name>
<keyword evidence="3" id="KW-1185">Reference proteome</keyword>